<evidence type="ECO:0000313" key="1">
    <source>
        <dbReference type="EMBL" id="SET08948.1"/>
    </source>
</evidence>
<keyword evidence="2" id="KW-1185">Reference proteome</keyword>
<accession>A0A1I0BPM9</accession>
<evidence type="ECO:0000313" key="2">
    <source>
        <dbReference type="Proteomes" id="UP000243338"/>
    </source>
</evidence>
<protein>
    <submittedName>
        <fullName evidence="1">Uncharacterized protein</fullName>
    </submittedName>
</protein>
<dbReference type="Proteomes" id="UP000243338">
    <property type="component" value="Unassembled WGS sequence"/>
</dbReference>
<reference evidence="2" key="1">
    <citation type="submission" date="2016-10" db="EMBL/GenBank/DDBJ databases">
        <authorList>
            <person name="Varghese N."/>
            <person name="Submissions S."/>
        </authorList>
    </citation>
    <scope>NUCLEOTIDE SEQUENCE [LARGE SCALE GENOMIC DNA]</scope>
    <source>
        <strain evidence="2">SLH 33</strain>
    </source>
</reference>
<dbReference type="EMBL" id="FOHQ01000008">
    <property type="protein sequence ID" value="SET08948.1"/>
    <property type="molecule type" value="Genomic_DNA"/>
</dbReference>
<organism evidence="1 2">
    <name type="scientific">Methanococcoides vulcani</name>
    <dbReference type="NCBI Taxonomy" id="1353158"/>
    <lineage>
        <taxon>Archaea</taxon>
        <taxon>Methanobacteriati</taxon>
        <taxon>Methanobacteriota</taxon>
        <taxon>Stenosarchaea group</taxon>
        <taxon>Methanomicrobia</taxon>
        <taxon>Methanosarcinales</taxon>
        <taxon>Methanosarcinaceae</taxon>
        <taxon>Methanococcoides</taxon>
    </lineage>
</organism>
<proteinExistence type="predicted"/>
<name>A0A1I0BPM9_9EURY</name>
<gene>
    <name evidence="1" type="ORF">SAMN04488587_2278</name>
</gene>
<dbReference type="AlphaFoldDB" id="A0A1I0BPM9"/>
<sequence>MNVFLAMCPLIIEIRPYAGLTIFFFRAAFGNTSSGTFSSQWESAFCPPFSIYFPFRSTVAPNSNAVAINIVSISKPPVNTPAIRGINASPA</sequence>